<comment type="caution">
    <text evidence="1">The sequence shown here is derived from an EMBL/GenBank/DDBJ whole genome shotgun (WGS) entry which is preliminary data.</text>
</comment>
<sequence>MSRTDLAFGSRQRLPSSIVISTVWRILTRQIDTNQAQDDTVLREACTQARYGSDREPARKAMAATRGDYDRRARYVRVLAESTAGGLGSRVDRTTGRVDTDAAWTDQWAARAPNNPDAQLVRAHSLMSRAWEVRGGDWASAVRPEQWAEFHRLLELAGQVNDLARHLAPEDPTPWANQLELMIDQGASTEEIEETWRELTRLDPWHRQGHALKLTYHCKKWGGSHEAMFDFARSVAAAAPAGSPLHVLPVCAAAEWALWEHDRESPDSTADEIGQRWRQDPIMQSDLDNALSLWFHQPANRHADWLNDANFLAYGLARTGRDADAAPVFASIGRYMTTVPWSWWGDRVRGDAAFIRARRRARRAA</sequence>
<name>A0A4V2FP20_9ACTN</name>
<gene>
    <name evidence="1" type="ORF">EV382_2387</name>
</gene>
<proteinExistence type="predicted"/>
<dbReference type="Proteomes" id="UP000293781">
    <property type="component" value="Unassembled WGS sequence"/>
</dbReference>
<protein>
    <submittedName>
        <fullName evidence="1">Uncharacterized protein DUF4034</fullName>
    </submittedName>
</protein>
<dbReference type="EMBL" id="SHKK01000001">
    <property type="protein sequence ID" value="RZT79190.1"/>
    <property type="molecule type" value="Genomic_DNA"/>
</dbReference>
<evidence type="ECO:0000313" key="1">
    <source>
        <dbReference type="EMBL" id="RZT79190.1"/>
    </source>
</evidence>
<reference evidence="1 2" key="1">
    <citation type="submission" date="2019-02" db="EMBL/GenBank/DDBJ databases">
        <title>Sequencing the genomes of 1000 actinobacteria strains.</title>
        <authorList>
            <person name="Klenk H.-P."/>
        </authorList>
    </citation>
    <scope>NUCLEOTIDE SEQUENCE [LARGE SCALE GENOMIC DNA]</scope>
    <source>
        <strain evidence="1 2">DSM 45888</strain>
    </source>
</reference>
<dbReference type="AlphaFoldDB" id="A0A4V2FP20"/>
<evidence type="ECO:0000313" key="2">
    <source>
        <dbReference type="Proteomes" id="UP000293781"/>
    </source>
</evidence>
<accession>A0A4V2FP20</accession>
<keyword evidence="2" id="KW-1185">Reference proteome</keyword>
<organism evidence="1 2">
    <name type="scientific">Micromonospora violae</name>
    <dbReference type="NCBI Taxonomy" id="1278207"/>
    <lineage>
        <taxon>Bacteria</taxon>
        <taxon>Bacillati</taxon>
        <taxon>Actinomycetota</taxon>
        <taxon>Actinomycetes</taxon>
        <taxon>Micromonosporales</taxon>
        <taxon>Micromonosporaceae</taxon>
        <taxon>Micromonospora</taxon>
    </lineage>
</organism>